<sequence length="205" mass="23949">MRRHDNFLDRNLIVQSKTSSAAAESEELDAPDSTKTKFVLAFDFGSEEFGEIMLREYHHNGDTQFEHDSHKPEVFLTVLRESLALIASCCKNRMVCYNIWVMREYGIAESWSKQYSVVPNERVYRCFGIVNNKDLMFLAGFEKGVISYDLEKQEYKPLGFTECLFELVTFRESLVLYEEGFTRQKDLHAERGICCMFREMEEPSP</sequence>
<organism evidence="2 3">
    <name type="scientific">Acer negundo</name>
    <name type="common">Box elder</name>
    <dbReference type="NCBI Taxonomy" id="4023"/>
    <lineage>
        <taxon>Eukaryota</taxon>
        <taxon>Viridiplantae</taxon>
        <taxon>Streptophyta</taxon>
        <taxon>Embryophyta</taxon>
        <taxon>Tracheophyta</taxon>
        <taxon>Spermatophyta</taxon>
        <taxon>Magnoliopsida</taxon>
        <taxon>eudicotyledons</taxon>
        <taxon>Gunneridae</taxon>
        <taxon>Pentapetalae</taxon>
        <taxon>rosids</taxon>
        <taxon>malvids</taxon>
        <taxon>Sapindales</taxon>
        <taxon>Sapindaceae</taxon>
        <taxon>Hippocastanoideae</taxon>
        <taxon>Acereae</taxon>
        <taxon>Acer</taxon>
    </lineage>
</organism>
<name>A0AAD5JF21_ACENE</name>
<evidence type="ECO:0000313" key="3">
    <source>
        <dbReference type="Proteomes" id="UP001064489"/>
    </source>
</evidence>
<dbReference type="Proteomes" id="UP001064489">
    <property type="component" value="Chromosome 13"/>
</dbReference>
<dbReference type="AlphaFoldDB" id="A0AAD5JF21"/>
<gene>
    <name evidence="2" type="ORF">LWI28_009361</name>
</gene>
<dbReference type="Pfam" id="PF07734">
    <property type="entry name" value="FBA_1"/>
    <property type="match status" value="1"/>
</dbReference>
<feature type="domain" description="F-box associated beta-propeller type 1" evidence="1">
    <location>
        <begin position="32"/>
        <end position="153"/>
    </location>
</feature>
<proteinExistence type="predicted"/>
<dbReference type="EMBL" id="JAJSOW010000002">
    <property type="protein sequence ID" value="KAI9198061.1"/>
    <property type="molecule type" value="Genomic_DNA"/>
</dbReference>
<dbReference type="NCBIfam" id="TIGR01640">
    <property type="entry name" value="F_box_assoc_1"/>
    <property type="match status" value="1"/>
</dbReference>
<keyword evidence="3" id="KW-1185">Reference proteome</keyword>
<protein>
    <recommendedName>
        <fullName evidence="1">F-box associated beta-propeller type 1 domain-containing protein</fullName>
    </recommendedName>
</protein>
<dbReference type="InterPro" id="IPR006527">
    <property type="entry name" value="F-box-assoc_dom_typ1"/>
</dbReference>
<accession>A0AAD5JF21</accession>
<dbReference type="InterPro" id="IPR017451">
    <property type="entry name" value="F-box-assoc_interact_dom"/>
</dbReference>
<comment type="caution">
    <text evidence="2">The sequence shown here is derived from an EMBL/GenBank/DDBJ whole genome shotgun (WGS) entry which is preliminary data.</text>
</comment>
<evidence type="ECO:0000313" key="2">
    <source>
        <dbReference type="EMBL" id="KAI9198061.1"/>
    </source>
</evidence>
<evidence type="ECO:0000259" key="1">
    <source>
        <dbReference type="Pfam" id="PF07734"/>
    </source>
</evidence>
<reference evidence="2 3" key="1">
    <citation type="journal article" date="2022" name="Plant J.">
        <title>Strategies of tolerance reflected in two North American maple genomes.</title>
        <authorList>
            <person name="McEvoy S.L."/>
            <person name="Sezen U.U."/>
            <person name="Trouern-Trend A."/>
            <person name="McMahon S.M."/>
            <person name="Schaberg P.G."/>
            <person name="Yang J."/>
            <person name="Wegrzyn J.L."/>
            <person name="Swenson N.G."/>
        </authorList>
    </citation>
    <scope>NUCLEOTIDE SEQUENCE [LARGE SCALE GENOMIC DNA]</scope>
    <source>
        <strain evidence="2">91603</strain>
    </source>
</reference>